<organism evidence="5 6">
    <name type="scientific">Allomesorhizobium camelthorni</name>
    <dbReference type="NCBI Taxonomy" id="475069"/>
    <lineage>
        <taxon>Bacteria</taxon>
        <taxon>Pseudomonadati</taxon>
        <taxon>Pseudomonadota</taxon>
        <taxon>Alphaproteobacteria</taxon>
        <taxon>Hyphomicrobiales</taxon>
        <taxon>Phyllobacteriaceae</taxon>
        <taxon>Allomesorhizobium</taxon>
    </lineage>
</organism>
<feature type="region of interest" description="Disordered" evidence="2">
    <location>
        <begin position="2160"/>
        <end position="2202"/>
    </location>
</feature>
<name>A0A6G4WIT8_9HYPH</name>
<protein>
    <submittedName>
        <fullName evidence="5">Insecticidal toxin complex protein</fullName>
    </submittedName>
</protein>
<feature type="domain" description="Tc toxin complex TcA C-terminal TcB-binding" evidence="3">
    <location>
        <begin position="2899"/>
        <end position="3200"/>
    </location>
</feature>
<dbReference type="EMBL" id="JAAKZF010000062">
    <property type="protein sequence ID" value="NGO54715.1"/>
    <property type="molecule type" value="Genomic_DNA"/>
</dbReference>
<evidence type="ECO:0000259" key="4">
    <source>
        <dbReference type="Pfam" id="PF20220"/>
    </source>
</evidence>
<dbReference type="SUPFAM" id="SSF56988">
    <property type="entry name" value="Anthrax protective antigen"/>
    <property type="match status" value="1"/>
</dbReference>
<reference evidence="5 6" key="1">
    <citation type="submission" date="2020-02" db="EMBL/GenBank/DDBJ databases">
        <title>Genome sequence of strain CCNWXJ40-4.</title>
        <authorList>
            <person name="Gao J."/>
            <person name="Sun J."/>
        </authorList>
    </citation>
    <scope>NUCLEOTIDE SEQUENCE [LARGE SCALE GENOMIC DNA]</scope>
    <source>
        <strain evidence="5 6">CCNWXJ 40-4</strain>
    </source>
</reference>
<evidence type="ECO:0000259" key="3">
    <source>
        <dbReference type="Pfam" id="PF18276"/>
    </source>
</evidence>
<evidence type="ECO:0000313" key="6">
    <source>
        <dbReference type="Proteomes" id="UP001642900"/>
    </source>
</evidence>
<dbReference type="InterPro" id="IPR046839">
    <property type="entry name" value="ABC_toxin_N"/>
</dbReference>
<accession>A0A6G4WIT8</accession>
<feature type="domain" description="ABC toxin N-terminal" evidence="4">
    <location>
        <begin position="1986"/>
        <end position="2113"/>
    </location>
</feature>
<evidence type="ECO:0000256" key="1">
    <source>
        <dbReference type="SAM" id="Coils"/>
    </source>
</evidence>
<dbReference type="RefSeq" id="WP_165033050.1">
    <property type="nucleotide sequence ID" value="NZ_JAAKZF010000062.1"/>
</dbReference>
<keyword evidence="6" id="KW-1185">Reference proteome</keyword>
<feature type="region of interest" description="Disordered" evidence="2">
    <location>
        <begin position="2483"/>
        <end position="2522"/>
    </location>
</feature>
<sequence length="3403" mass="375658">MPQVIIVRLVPKAPTDGATFSSYLANLTIRAFDLSFGNSANGTPVGQATGAWVPTTGINATGPAFTPASQRIAQHFTDYPVQVNPLPAPPDPDRRLEAVATAIIELTPPTAEFNTTDLRLEITQGTQLVAYERLNFNVKVEPNAPISNNPLTYTAAEPPAVVVMLPDPAVALDPNAAFVELPSDGSPPRFVPLRTAIDKVLAQDPGGGATLANRSPLTAAQARQVAREIIWNRLITPAPERPNNRRLEDMYTRPHADTSLSADERDRADMDRKQYEASLLGYHALQDANSDRLAQYVFAASAAIWAEQQSASPGRVGLRFPVETGTPPIPGARFREAEVVLVDDGALTLDFQVPAEYFYALSAIVATTVTSEQRYRMATDLQESRAAAAIREAIDANIIAAAAITPENAARRLVAIGRGRVQRPPLCPLNPDVNALVTAWLAVMGPSIDAFWQQTPFPAALAAGHLDLVLAVVTQQTAITPASTALIAAIKAIPVADVAQLKQRNAQQWYAFFLPANVGLLPEFTKPGTPEERVEAFIRQLRKYFEVLSVVPVPPAGSIPSAPSIPIADSDAFAAFFAATPGFAFPVANWNAPAIVNGLQAVFPGDPDAQAWLLNALQTTDELLRATNGVGPAALQFSLLEALYARGFTARAQIQALSAAEFEHALTGTVAYPFAAAVQAAAGGSTAGSESGQPGPFTPINPDGSLINCIPPWHLSPLGPVKYLQDLLATGIGATCDHPTATGASLDALIATRRGALGNLHATSANVHTTLPLIDIINENLEALAANGAPGVVYDTNATMLGGHELRPVADEEGTGHAPDTLFSALPEHSSPATPVKRPNAYVKLASDFSSPLLPYSQPLDISRSYLCAMGTSRFETMRTFRKSITEFAIDANEEAADFQKHLWRYPVRIELAIESLGLSPVEYQTLYVDPISATDLREMYGFPSDTVDGVDWTVFVLQVPEFRRRTGLEYCDFLELWKSGFVEFTRLDRPIRTASGREDGAPANAGFSDCEPCCPEDLVIQFPNPREAEDALRKLMVFIRLWRSLKCLPGAGYSFAELRDICEVLGLFHGNAVNPGFIRQLAAFQILRNDWRLDLGIDPAAAPNASGATRMRLLGLWSAVPVSSFDWAVDHWLGRIEDRAERECAPGRRPGSYRRRRPPEFIKILRENLETLSLLSGFDPAAKPWNLSPTGTLRFTEILAKIYGSSFTTGELLYLFSVDQHLNGDDPFFQQDRNEALDQPFDFPEEGHPYDLWCLRQKLLDVEASDEEIDEVTWVGLAARMRADFGYAPPAGTDPLQELGQHFFPDTLAQAGILAGPQARQYRTALPVTIGGMWNFPQPGPFQYDVAAKELVTALPLRDEEVLFKLNAIEQLTDAEQKAVQQLYFAPRADLARFSFLFPSLAAAEQTLVEESDESKRWSYFRKAFAVFSRRAQIVAEHLAAHAGYASDKSPAEVDLAWLILRRLLGDENQAATAWEQDSGDAPAAFMWARPAGGAFAALTGLTGTGLLGEVRAASGSVWPELRGPMTVFSPQGNDWNAPVPTIAPELDFTLPPAVLKFAVLRNGLAIREADGLPLAGAEGFTARWTGVLVVEKTGTYTFFAGAPTPDGEAPDFGKCDHNKWRVNLRRGQKTFRLLNYRWADEPAPDRASGPLHLKRGAYFIDVDFEELPPEFDEPAELVRARTGFTVKYQGPDTDDSILALPVERLYRDVSQGLLESAHAVVPSAQAYLALQYSSSLRDIRRTYQRAFKALLFCHRLGLSADRVARASVSEIEYMLSSAKQFAGATYVPGTPYTSHLADLDFNLLPVGDTYNGDPERRPPAPLDQRATPSVKRRQALFDLFERLYDYSVMRGAVRKRTDRLVWLCFVEAANQQPVDPVPLLMDLGINLDHSAIVLDFHDGVTVDWQMLSDERWTIRVWRAASWVLRLLKAFVPLDLAFAQPDVWASNAAAAMAAGNENLTKFYRDGAIERGSPQRYADIEHLNNSLRERARTALVAYLTGMNRIALPFASGTFAASAKDLGDFLLIDVEAGICQKTSRIEEAVTAVQTFVERARLSQEPSFVVTRAFASAWDKLFATFRIWQACRRRTLYQENYVEWTEHERAIRTEAFRFLESELRRGTFTAPVPGGMEYWPAPYWPARPSLIALQHREPSYLRQVPQPQNLGLMGQPERHGRPSWLAPSARRPSERPQPETPIGLTDARPAAVANEAPASSTTEHLPLWLQAAVRLGTRFLRVAAAGEPLATSSFAPLQNSSTPCCRECGRVHPPVMDEYYFWLVNSEYHDPAVLNPADPSLYQDADWGVQPPDLTSDWHRRERLAQLLVWPRRPMVKLAWCRVHNGEFQTPRFTDDGANVNVAGGEPQLEFLGRDGDSLRFRVTNAAASPPDHTDPSPWGFRYDIAPDTAVVLPEVIATPPAPGPFPAPLSAYPFFLYFTPGAPLEPSIYSTSMVVAGALRAQCRQEAALKWYELYFAPGDNDLRWATCRTRPGGGGDGDDVPETPPGSNVPGRGNPNIPAAPERPARRNVPVQPLAVSVRRGRTDQDPCCDTRVKSDLEARRRSVVLAYLETLLQHAQAAMCGNSPEGYATARLRLDTLARFLGDRPRTIFGQDDGKDTKTVAAFVPRFPSLNPRLMEIYDRVTDQLDALHHCLTKARLTSGVLHRDTSYWGDDPVRRGWRSIASECLDDDGCCCPPSPYRFAILVQRAIETAGEVRALGAELLAAFEKGDAEYLAAMRAAHERQMLNLTEEIRNMEFREADWQVQALQKTKQAAQARRQYYADLIASGLIANEQAYQNLTGLSMGTRAQGNVVEAVGQSMNLVPDNTTGVAGIASTPVSVFQMPIGTKLAHAFAAGARVLYTVADITGTQASLALTEGGWDRREADWVFQVGVLDIEIQQIERQILASERRRDTALRQLNNLVQQKQQAAELHDFLRDKFTNHGLYLFLQQETAALHHQMFEIAWCWARQAQRAFQLERELTTQTFLPTNSWDGLHEGLLTGERLSASLRAMEKAYFDQNRREHELVTRLSLRLDFPLAFLQLKATGKCEIEIPEWRLDREYPGHYLRRIKSVGLTIPAVVGPYGGVHCKLTLLSSATRVESTLLDIEDCCPGTCTCGCCESRRYEAISEDPRIVKRYGATEAIATSSGQSDTGLFQLDFRDERYLPFEYAGAVSRWQIELPIETNTFDIDTVSDLIFELSYTAREGGEVLRKASWASSSCLLPGAGLRFFDWRQDFADTWHRFKASQPVGDAPDCSRALTLRMSRGMFPYLPGQRAVRMRRLELWFEAQGREGVRNHEIEFVPNDEDGDAECCDRYFLTCVASEDWPCLFHGVIDYPFPFLGDDRQVAIGDFLFPDSVGTVHRAYIVCSYEAGPPERCLPEVPGCSCACDKRLTADISWAGIEPGP</sequence>
<dbReference type="Pfam" id="PF20220">
    <property type="entry name" value="ABC_toxin_N"/>
    <property type="match status" value="1"/>
</dbReference>
<evidence type="ECO:0000256" key="2">
    <source>
        <dbReference type="SAM" id="MobiDB-lite"/>
    </source>
</evidence>
<feature type="coiled-coil region" evidence="1">
    <location>
        <begin position="2894"/>
        <end position="2935"/>
    </location>
</feature>
<keyword evidence="1" id="KW-0175">Coiled coil</keyword>
<comment type="caution">
    <text evidence="5">The sequence shown here is derived from an EMBL/GenBank/DDBJ whole genome shotgun (WGS) entry which is preliminary data.</text>
</comment>
<dbReference type="Proteomes" id="UP001642900">
    <property type="component" value="Unassembled WGS sequence"/>
</dbReference>
<dbReference type="Pfam" id="PF18276">
    <property type="entry name" value="TcA_TcB_BD"/>
    <property type="match status" value="1"/>
</dbReference>
<gene>
    <name evidence="5" type="ORF">G6N73_26945</name>
</gene>
<evidence type="ECO:0000313" key="5">
    <source>
        <dbReference type="EMBL" id="NGO54715.1"/>
    </source>
</evidence>
<dbReference type="InterPro" id="IPR040840">
    <property type="entry name" value="TcA_TcB_BD"/>
</dbReference>
<proteinExistence type="predicted"/>